<proteinExistence type="predicted"/>
<gene>
    <name evidence="2" type="primary">GLEAN_12329</name>
    <name evidence="2" type="ORF">TcasGA2_TC012329</name>
</gene>
<dbReference type="EMBL" id="KQ971371">
    <property type="protein sequence ID" value="EFA10142.1"/>
    <property type="molecule type" value="Genomic_DNA"/>
</dbReference>
<reference evidence="2 3" key="2">
    <citation type="journal article" date="2010" name="Nucleic Acids Res.">
        <title>BeetleBase in 2010: revisions to provide comprehensive genomic information for Tribolium castaneum.</title>
        <authorList>
            <person name="Kim H.S."/>
            <person name="Murphy T."/>
            <person name="Xia J."/>
            <person name="Caragea D."/>
            <person name="Park Y."/>
            <person name="Beeman R.W."/>
            <person name="Lorenzen M.D."/>
            <person name="Butcher S."/>
            <person name="Manak J.R."/>
            <person name="Brown S.J."/>
        </authorList>
    </citation>
    <scope>GENOME REANNOTATION</scope>
    <source>
        <strain evidence="2 3">Georgia GA2</strain>
    </source>
</reference>
<organism evidence="2 3">
    <name type="scientific">Tribolium castaneum</name>
    <name type="common">Red flour beetle</name>
    <dbReference type="NCBI Taxonomy" id="7070"/>
    <lineage>
        <taxon>Eukaryota</taxon>
        <taxon>Metazoa</taxon>
        <taxon>Ecdysozoa</taxon>
        <taxon>Arthropoda</taxon>
        <taxon>Hexapoda</taxon>
        <taxon>Insecta</taxon>
        <taxon>Pterygota</taxon>
        <taxon>Neoptera</taxon>
        <taxon>Endopterygota</taxon>
        <taxon>Coleoptera</taxon>
        <taxon>Polyphaga</taxon>
        <taxon>Cucujiformia</taxon>
        <taxon>Tenebrionidae</taxon>
        <taxon>Tenebrionidae incertae sedis</taxon>
        <taxon>Tribolium</taxon>
    </lineage>
</organism>
<feature type="region of interest" description="Disordered" evidence="1">
    <location>
        <begin position="49"/>
        <end position="68"/>
    </location>
</feature>
<dbReference type="InParanoid" id="D6X1Q1"/>
<feature type="compositionally biased region" description="Polar residues" evidence="1">
    <location>
        <begin position="53"/>
        <end position="68"/>
    </location>
</feature>
<evidence type="ECO:0000256" key="1">
    <source>
        <dbReference type="SAM" id="MobiDB-lite"/>
    </source>
</evidence>
<dbReference type="HOGENOM" id="CLU_2797260_0_0_1"/>
<evidence type="ECO:0000313" key="3">
    <source>
        <dbReference type="Proteomes" id="UP000007266"/>
    </source>
</evidence>
<protein>
    <submittedName>
        <fullName evidence="2">Uncharacterized protein</fullName>
    </submittedName>
</protein>
<accession>D6X1Q1</accession>
<reference evidence="2 3" key="1">
    <citation type="journal article" date="2008" name="Nature">
        <title>The genome of the model beetle and pest Tribolium castaneum.</title>
        <authorList>
            <consortium name="Tribolium Genome Sequencing Consortium"/>
            <person name="Richards S."/>
            <person name="Gibbs R.A."/>
            <person name="Weinstock G.M."/>
            <person name="Brown S.J."/>
            <person name="Denell R."/>
            <person name="Beeman R.W."/>
            <person name="Gibbs R."/>
            <person name="Beeman R.W."/>
            <person name="Brown S.J."/>
            <person name="Bucher G."/>
            <person name="Friedrich M."/>
            <person name="Grimmelikhuijzen C.J."/>
            <person name="Klingler M."/>
            <person name="Lorenzen M."/>
            <person name="Richards S."/>
            <person name="Roth S."/>
            <person name="Schroder R."/>
            <person name="Tautz D."/>
            <person name="Zdobnov E.M."/>
            <person name="Muzny D."/>
            <person name="Gibbs R.A."/>
            <person name="Weinstock G.M."/>
            <person name="Attaway T."/>
            <person name="Bell S."/>
            <person name="Buhay C.J."/>
            <person name="Chandrabose M.N."/>
            <person name="Chavez D."/>
            <person name="Clerk-Blankenburg K.P."/>
            <person name="Cree A."/>
            <person name="Dao M."/>
            <person name="Davis C."/>
            <person name="Chacko J."/>
            <person name="Dinh H."/>
            <person name="Dugan-Rocha S."/>
            <person name="Fowler G."/>
            <person name="Garner T.T."/>
            <person name="Garnes J."/>
            <person name="Gnirke A."/>
            <person name="Hawes A."/>
            <person name="Hernandez J."/>
            <person name="Hines S."/>
            <person name="Holder M."/>
            <person name="Hume J."/>
            <person name="Jhangiani S.N."/>
            <person name="Joshi V."/>
            <person name="Khan Z.M."/>
            <person name="Jackson L."/>
            <person name="Kovar C."/>
            <person name="Kowis A."/>
            <person name="Lee S."/>
            <person name="Lewis L.R."/>
            <person name="Margolis J."/>
            <person name="Morgan M."/>
            <person name="Nazareth L.V."/>
            <person name="Nguyen N."/>
            <person name="Okwuonu G."/>
            <person name="Parker D."/>
            <person name="Richards S."/>
            <person name="Ruiz S.J."/>
            <person name="Santibanez J."/>
            <person name="Savard J."/>
            <person name="Scherer S.E."/>
            <person name="Schneider B."/>
            <person name="Sodergren E."/>
            <person name="Tautz D."/>
            <person name="Vattahil S."/>
            <person name="Villasana D."/>
            <person name="White C.S."/>
            <person name="Wright R."/>
            <person name="Park Y."/>
            <person name="Beeman R.W."/>
            <person name="Lord J."/>
            <person name="Oppert B."/>
            <person name="Lorenzen M."/>
            <person name="Brown S."/>
            <person name="Wang L."/>
            <person name="Savard J."/>
            <person name="Tautz D."/>
            <person name="Richards S."/>
            <person name="Weinstock G."/>
            <person name="Gibbs R.A."/>
            <person name="Liu Y."/>
            <person name="Worley K."/>
            <person name="Weinstock G."/>
            <person name="Elsik C.G."/>
            <person name="Reese J.T."/>
            <person name="Elhaik E."/>
            <person name="Landan G."/>
            <person name="Graur D."/>
            <person name="Arensburger P."/>
            <person name="Atkinson P."/>
            <person name="Beeman R.W."/>
            <person name="Beidler J."/>
            <person name="Brown S.J."/>
            <person name="Demuth J.P."/>
            <person name="Drury D.W."/>
            <person name="Du Y.Z."/>
            <person name="Fujiwara H."/>
            <person name="Lorenzen M."/>
            <person name="Maselli V."/>
            <person name="Osanai M."/>
            <person name="Park Y."/>
            <person name="Robertson H.M."/>
            <person name="Tu Z."/>
            <person name="Wang J.J."/>
            <person name="Wang S."/>
            <person name="Richards S."/>
            <person name="Song H."/>
            <person name="Zhang L."/>
            <person name="Sodergren E."/>
            <person name="Werner D."/>
            <person name="Stanke M."/>
            <person name="Morgenstern B."/>
            <person name="Solovyev V."/>
            <person name="Kosarev P."/>
            <person name="Brown G."/>
            <person name="Chen H.C."/>
            <person name="Ermolaeva O."/>
            <person name="Hlavina W."/>
            <person name="Kapustin Y."/>
            <person name="Kiryutin B."/>
            <person name="Kitts P."/>
            <person name="Maglott D."/>
            <person name="Pruitt K."/>
            <person name="Sapojnikov V."/>
            <person name="Souvorov A."/>
            <person name="Mackey A.J."/>
            <person name="Waterhouse R.M."/>
            <person name="Wyder S."/>
            <person name="Zdobnov E.M."/>
            <person name="Zdobnov E.M."/>
            <person name="Wyder S."/>
            <person name="Kriventseva E.V."/>
            <person name="Kadowaki T."/>
            <person name="Bork P."/>
            <person name="Aranda M."/>
            <person name="Bao R."/>
            <person name="Beermann A."/>
            <person name="Berns N."/>
            <person name="Bolognesi R."/>
            <person name="Bonneton F."/>
            <person name="Bopp D."/>
            <person name="Brown S.J."/>
            <person name="Bucher G."/>
            <person name="Butts T."/>
            <person name="Chaumot A."/>
            <person name="Denell R.E."/>
            <person name="Ferrier D.E."/>
            <person name="Friedrich M."/>
            <person name="Gordon C.M."/>
            <person name="Jindra M."/>
            <person name="Klingler M."/>
            <person name="Lan Q."/>
            <person name="Lattorff H.M."/>
            <person name="Laudet V."/>
            <person name="von Levetsow C."/>
            <person name="Liu Z."/>
            <person name="Lutz R."/>
            <person name="Lynch J.A."/>
            <person name="da Fonseca R.N."/>
            <person name="Posnien N."/>
            <person name="Reuter R."/>
            <person name="Roth S."/>
            <person name="Savard J."/>
            <person name="Schinko J.B."/>
            <person name="Schmitt C."/>
            <person name="Schoppmeier M."/>
            <person name="Schroder R."/>
            <person name="Shippy T.D."/>
            <person name="Simonnet F."/>
            <person name="Marques-Souza H."/>
            <person name="Tautz D."/>
            <person name="Tomoyasu Y."/>
            <person name="Trauner J."/>
            <person name="Van der Zee M."/>
            <person name="Vervoort M."/>
            <person name="Wittkopp N."/>
            <person name="Wimmer E.A."/>
            <person name="Yang X."/>
            <person name="Jones A.K."/>
            <person name="Sattelle D.B."/>
            <person name="Ebert P.R."/>
            <person name="Nelson D."/>
            <person name="Scott J.G."/>
            <person name="Beeman R.W."/>
            <person name="Muthukrishnan S."/>
            <person name="Kramer K.J."/>
            <person name="Arakane Y."/>
            <person name="Beeman R.W."/>
            <person name="Zhu Q."/>
            <person name="Hogenkamp D."/>
            <person name="Dixit R."/>
            <person name="Oppert B."/>
            <person name="Jiang H."/>
            <person name="Zou Z."/>
            <person name="Marshall J."/>
            <person name="Elpidina E."/>
            <person name="Vinokurov K."/>
            <person name="Oppert C."/>
            <person name="Zou Z."/>
            <person name="Evans J."/>
            <person name="Lu Z."/>
            <person name="Zhao P."/>
            <person name="Sumathipala N."/>
            <person name="Altincicek B."/>
            <person name="Vilcinskas A."/>
            <person name="Williams M."/>
            <person name="Hultmark D."/>
            <person name="Hetru C."/>
            <person name="Jiang H."/>
            <person name="Grimmelikhuijzen C.J."/>
            <person name="Hauser F."/>
            <person name="Cazzamali G."/>
            <person name="Williamson M."/>
            <person name="Park Y."/>
            <person name="Li B."/>
            <person name="Tanaka Y."/>
            <person name="Predel R."/>
            <person name="Neupert S."/>
            <person name="Schachtner J."/>
            <person name="Verleyen P."/>
            <person name="Raible F."/>
            <person name="Bork P."/>
            <person name="Friedrich M."/>
            <person name="Walden K.K."/>
            <person name="Robertson H.M."/>
            <person name="Angeli S."/>
            <person name="Foret S."/>
            <person name="Bucher G."/>
            <person name="Schuetz S."/>
            <person name="Maleszka R."/>
            <person name="Wimmer E.A."/>
            <person name="Beeman R.W."/>
            <person name="Lorenzen M."/>
            <person name="Tomoyasu Y."/>
            <person name="Miller S.C."/>
            <person name="Grossmann D."/>
            <person name="Bucher G."/>
        </authorList>
    </citation>
    <scope>NUCLEOTIDE SEQUENCE [LARGE SCALE GENOMIC DNA]</scope>
    <source>
        <strain evidence="2 3">Georgia GA2</strain>
    </source>
</reference>
<keyword evidence="3" id="KW-1185">Reference proteome</keyword>
<sequence length="68" mass="7793">MATISDIAQAGAYFIYRLLFHPPNSLHINKNQPSQVLHRFIRHLSAHKKDTGKTINRQTNHASTKTKK</sequence>
<dbReference type="AlphaFoldDB" id="D6X1Q1"/>
<name>D6X1Q1_TRICA</name>
<dbReference type="Proteomes" id="UP000007266">
    <property type="component" value="Linkage group 9"/>
</dbReference>
<evidence type="ECO:0000313" key="2">
    <source>
        <dbReference type="EMBL" id="EFA10142.1"/>
    </source>
</evidence>